<keyword evidence="6" id="KW-0539">Nucleus</keyword>
<comment type="subcellular location">
    <subcellularLocation>
        <location evidence="1">Nucleus</location>
    </subcellularLocation>
</comment>
<dbReference type="SMART" id="SM00355">
    <property type="entry name" value="ZnF_C2H2"/>
    <property type="match status" value="4"/>
</dbReference>
<keyword evidence="3" id="KW-0677">Repeat</keyword>
<evidence type="ECO:0000256" key="4">
    <source>
        <dbReference type="ARBA" id="ARBA00022771"/>
    </source>
</evidence>
<evidence type="ECO:0000256" key="8">
    <source>
        <dbReference type="SAM" id="MobiDB-lite"/>
    </source>
</evidence>
<evidence type="ECO:0000259" key="9">
    <source>
        <dbReference type="PROSITE" id="PS50157"/>
    </source>
</evidence>
<proteinExistence type="predicted"/>
<comment type="caution">
    <text evidence="10">The sequence shown here is derived from an EMBL/GenBank/DDBJ whole genome shotgun (WGS) entry which is preliminary data.</text>
</comment>
<evidence type="ECO:0000256" key="6">
    <source>
        <dbReference type="ARBA" id="ARBA00023242"/>
    </source>
</evidence>
<sequence length="259" mass="30097">MEGVLSDAEVVYYENGSNSGLSSAESTDGRVAIEEADAEEKEEVEEEKEEEEEEEEEEVRLEEKPNANCEKKYRVLIKTAPEYQSATEAQAKAYKKIGDDTLKSPCPYCNKLLTRVDEHIRLMHRNKVYICTKFNCGAQFTTLKNLQSHQLTCYDVEKAYKCHYCYKEFHRKSNYKAHVRRHNSKKEFQCQLCDSAFVDTTGLRRHFLKHHEPEREVFVSNCCGKRFKSKEGLKKHINRRICGIEVIQVVDPSPIEVPM</sequence>
<feature type="compositionally biased region" description="Polar residues" evidence="8">
    <location>
        <begin position="15"/>
        <end position="26"/>
    </location>
</feature>
<dbReference type="SUPFAM" id="SSF57667">
    <property type="entry name" value="beta-beta-alpha zinc fingers"/>
    <property type="match status" value="2"/>
</dbReference>
<dbReference type="AlphaFoldDB" id="A0AAW2HZ98"/>
<evidence type="ECO:0000256" key="3">
    <source>
        <dbReference type="ARBA" id="ARBA00022737"/>
    </source>
</evidence>
<organism evidence="10">
    <name type="scientific">Menopon gallinae</name>
    <name type="common">poultry shaft louse</name>
    <dbReference type="NCBI Taxonomy" id="328185"/>
    <lineage>
        <taxon>Eukaryota</taxon>
        <taxon>Metazoa</taxon>
        <taxon>Ecdysozoa</taxon>
        <taxon>Arthropoda</taxon>
        <taxon>Hexapoda</taxon>
        <taxon>Insecta</taxon>
        <taxon>Pterygota</taxon>
        <taxon>Neoptera</taxon>
        <taxon>Paraneoptera</taxon>
        <taxon>Psocodea</taxon>
        <taxon>Troctomorpha</taxon>
        <taxon>Phthiraptera</taxon>
        <taxon>Amblycera</taxon>
        <taxon>Menoponidae</taxon>
        <taxon>Menopon</taxon>
    </lineage>
</organism>
<gene>
    <name evidence="10" type="ORF">PYX00_003138</name>
</gene>
<feature type="domain" description="C2H2-type" evidence="9">
    <location>
        <begin position="188"/>
        <end position="216"/>
    </location>
</feature>
<feature type="domain" description="C2H2-type" evidence="9">
    <location>
        <begin position="129"/>
        <end position="159"/>
    </location>
</feature>
<dbReference type="PROSITE" id="PS50157">
    <property type="entry name" value="ZINC_FINGER_C2H2_2"/>
    <property type="match status" value="3"/>
</dbReference>
<evidence type="ECO:0000256" key="2">
    <source>
        <dbReference type="ARBA" id="ARBA00022723"/>
    </source>
</evidence>
<dbReference type="InterPro" id="IPR013087">
    <property type="entry name" value="Znf_C2H2_type"/>
</dbReference>
<feature type="domain" description="C2H2-type" evidence="9">
    <location>
        <begin position="160"/>
        <end position="187"/>
    </location>
</feature>
<dbReference type="GO" id="GO:0005634">
    <property type="term" value="C:nucleus"/>
    <property type="evidence" value="ECO:0007669"/>
    <property type="project" value="UniProtKB-SubCell"/>
</dbReference>
<dbReference type="PANTHER" id="PTHR24394">
    <property type="entry name" value="ZINC FINGER PROTEIN"/>
    <property type="match status" value="1"/>
</dbReference>
<evidence type="ECO:0000256" key="7">
    <source>
        <dbReference type="PROSITE-ProRule" id="PRU00042"/>
    </source>
</evidence>
<dbReference type="Pfam" id="PF13894">
    <property type="entry name" value="zf-C2H2_4"/>
    <property type="match status" value="1"/>
</dbReference>
<dbReference type="PROSITE" id="PS00028">
    <property type="entry name" value="ZINC_FINGER_C2H2_1"/>
    <property type="match status" value="2"/>
</dbReference>
<dbReference type="Gene3D" id="3.30.160.60">
    <property type="entry name" value="Classic Zinc Finger"/>
    <property type="match status" value="3"/>
</dbReference>
<protein>
    <recommendedName>
        <fullName evidence="9">C2H2-type domain-containing protein</fullName>
    </recommendedName>
</protein>
<dbReference type="InterPro" id="IPR036236">
    <property type="entry name" value="Znf_C2H2_sf"/>
</dbReference>
<reference evidence="10" key="1">
    <citation type="journal article" date="2024" name="Gigascience">
        <title>Chromosome-level genome of the poultry shaft louse Menopon gallinae provides insight into the host-switching and adaptive evolution of parasitic lice.</title>
        <authorList>
            <person name="Xu Y."/>
            <person name="Ma L."/>
            <person name="Liu S."/>
            <person name="Liang Y."/>
            <person name="Liu Q."/>
            <person name="He Z."/>
            <person name="Tian L."/>
            <person name="Duan Y."/>
            <person name="Cai W."/>
            <person name="Li H."/>
            <person name="Song F."/>
        </authorList>
    </citation>
    <scope>NUCLEOTIDE SEQUENCE</scope>
    <source>
        <strain evidence="10">Cailab_2023a</strain>
    </source>
</reference>
<dbReference type="Pfam" id="PF00096">
    <property type="entry name" value="zf-C2H2"/>
    <property type="match status" value="2"/>
</dbReference>
<keyword evidence="5" id="KW-0862">Zinc</keyword>
<evidence type="ECO:0000256" key="5">
    <source>
        <dbReference type="ARBA" id="ARBA00022833"/>
    </source>
</evidence>
<keyword evidence="4 7" id="KW-0863">Zinc-finger</keyword>
<keyword evidence="2" id="KW-0479">Metal-binding</keyword>
<accession>A0AAW2HZ98</accession>
<name>A0AAW2HZ98_9NEOP</name>
<feature type="compositionally biased region" description="Acidic residues" evidence="8">
    <location>
        <begin position="34"/>
        <end position="60"/>
    </location>
</feature>
<feature type="region of interest" description="Disordered" evidence="8">
    <location>
        <begin position="14"/>
        <end position="64"/>
    </location>
</feature>
<dbReference type="EMBL" id="JARGDH010000002">
    <property type="protein sequence ID" value="KAL0275209.1"/>
    <property type="molecule type" value="Genomic_DNA"/>
</dbReference>
<evidence type="ECO:0000313" key="10">
    <source>
        <dbReference type="EMBL" id="KAL0275209.1"/>
    </source>
</evidence>
<dbReference type="PANTHER" id="PTHR24394:SF58">
    <property type="entry name" value="ZINC FINGER AND BTB DOMAIN CONTAINING 33"/>
    <property type="match status" value="1"/>
</dbReference>
<dbReference type="GO" id="GO:0008270">
    <property type="term" value="F:zinc ion binding"/>
    <property type="evidence" value="ECO:0007669"/>
    <property type="project" value="UniProtKB-KW"/>
</dbReference>
<evidence type="ECO:0000256" key="1">
    <source>
        <dbReference type="ARBA" id="ARBA00004123"/>
    </source>
</evidence>
<dbReference type="GO" id="GO:0000981">
    <property type="term" value="F:DNA-binding transcription factor activity, RNA polymerase II-specific"/>
    <property type="evidence" value="ECO:0007669"/>
    <property type="project" value="TreeGrafter"/>
</dbReference>